<evidence type="ECO:0000313" key="1">
    <source>
        <dbReference type="EMBL" id="MBF6298167.1"/>
    </source>
</evidence>
<keyword evidence="2" id="KW-1185">Reference proteome</keyword>
<proteinExistence type="predicted"/>
<organism evidence="1 2">
    <name type="scientific">Nocardia amamiensis</name>
    <dbReference type="NCBI Taxonomy" id="404578"/>
    <lineage>
        <taxon>Bacteria</taxon>
        <taxon>Bacillati</taxon>
        <taxon>Actinomycetota</taxon>
        <taxon>Actinomycetes</taxon>
        <taxon>Mycobacteriales</taxon>
        <taxon>Nocardiaceae</taxon>
        <taxon>Nocardia</taxon>
    </lineage>
</organism>
<evidence type="ECO:0000313" key="2">
    <source>
        <dbReference type="Proteomes" id="UP000702209"/>
    </source>
</evidence>
<reference evidence="1 2" key="1">
    <citation type="submission" date="2020-10" db="EMBL/GenBank/DDBJ databases">
        <title>Identification of Nocardia species via Next-generation sequencing and recognition of intraspecies genetic diversity.</title>
        <authorList>
            <person name="Li P."/>
            <person name="Li P."/>
            <person name="Lu B."/>
        </authorList>
    </citation>
    <scope>NUCLEOTIDE SEQUENCE [LARGE SCALE GENOMIC DNA]</scope>
    <source>
        <strain evidence="1 2">BJ06-0157</strain>
    </source>
</reference>
<name>A0ABS0CNI1_9NOCA</name>
<protein>
    <submittedName>
        <fullName evidence="1">Uncharacterized protein</fullName>
    </submittedName>
</protein>
<accession>A0ABS0CNI1</accession>
<dbReference type="RefSeq" id="WP_195129480.1">
    <property type="nucleotide sequence ID" value="NZ_JADLQX010000007.1"/>
</dbReference>
<dbReference type="Proteomes" id="UP000702209">
    <property type="component" value="Unassembled WGS sequence"/>
</dbReference>
<comment type="caution">
    <text evidence="1">The sequence shown here is derived from an EMBL/GenBank/DDBJ whole genome shotgun (WGS) entry which is preliminary data.</text>
</comment>
<dbReference type="EMBL" id="JADLQX010000007">
    <property type="protein sequence ID" value="MBF6298167.1"/>
    <property type="molecule type" value="Genomic_DNA"/>
</dbReference>
<sequence length="174" mass="19647">MTDTWAADELGFRPDVSHEHLRKLVEQIRAEGLPDALWLILRPWTAEPRRWHPEVYGIDVPEAETGPWVCELNAPVRWHSLIGGLESVEWVNNRPTADELGRAWDTLEAAGLRPSVCVNLGPAGHRGRWLVHVVSVSALGKIDDDTMSDVGETLGGRLGYWSMNPEWILWRTDN</sequence>
<gene>
    <name evidence="1" type="ORF">IU459_11500</name>
</gene>